<dbReference type="PANTHER" id="PTHR37835:SF1">
    <property type="entry name" value="ALPHA-CLOSTRIPAIN"/>
    <property type="match status" value="1"/>
</dbReference>
<evidence type="ECO:0000313" key="2">
    <source>
        <dbReference type="Proteomes" id="UP001597525"/>
    </source>
</evidence>
<dbReference type="Pfam" id="PF03415">
    <property type="entry name" value="Peptidase_C11"/>
    <property type="match status" value="1"/>
</dbReference>
<dbReference type="PANTHER" id="PTHR37835">
    <property type="entry name" value="ALPHA-CLOSTRIPAIN"/>
    <property type="match status" value="1"/>
</dbReference>
<dbReference type="Proteomes" id="UP001597525">
    <property type="component" value="Unassembled WGS sequence"/>
</dbReference>
<name>A0ABW6BC95_9SPHI</name>
<proteinExistence type="predicted"/>
<accession>A0ABW6BC95</accession>
<comment type="caution">
    <text evidence="1">The sequence shown here is derived from an EMBL/GenBank/DDBJ whole genome shotgun (WGS) entry which is preliminary data.</text>
</comment>
<dbReference type="EMBL" id="JBHUPB010000003">
    <property type="protein sequence ID" value="MFD2966335.1"/>
    <property type="molecule type" value="Genomic_DNA"/>
</dbReference>
<dbReference type="InterPro" id="IPR005077">
    <property type="entry name" value="Peptidase_C11"/>
</dbReference>
<gene>
    <name evidence="1" type="ORF">ACFS7Y_03005</name>
</gene>
<protein>
    <submittedName>
        <fullName evidence="1">Clostripain-related cysteine peptidase</fullName>
    </submittedName>
</protein>
<organism evidence="1 2">
    <name type="scientific">Sphingobacterium bambusae</name>
    <dbReference type="NCBI Taxonomy" id="662858"/>
    <lineage>
        <taxon>Bacteria</taxon>
        <taxon>Pseudomonadati</taxon>
        <taxon>Bacteroidota</taxon>
        <taxon>Sphingobacteriia</taxon>
        <taxon>Sphingobacteriales</taxon>
        <taxon>Sphingobacteriaceae</taxon>
        <taxon>Sphingobacterium</taxon>
    </lineage>
</organism>
<dbReference type="Gene3D" id="3.40.50.11970">
    <property type="match status" value="1"/>
</dbReference>
<evidence type="ECO:0000313" key="1">
    <source>
        <dbReference type="EMBL" id="MFD2966335.1"/>
    </source>
</evidence>
<dbReference type="RefSeq" id="WP_320184124.1">
    <property type="nucleotide sequence ID" value="NZ_CP138332.1"/>
</dbReference>
<dbReference type="PROSITE" id="PS51257">
    <property type="entry name" value="PROKAR_LIPOPROTEIN"/>
    <property type="match status" value="1"/>
</dbReference>
<keyword evidence="2" id="KW-1185">Reference proteome</keyword>
<reference evidence="2" key="1">
    <citation type="journal article" date="2019" name="Int. J. Syst. Evol. Microbiol.">
        <title>The Global Catalogue of Microorganisms (GCM) 10K type strain sequencing project: providing services to taxonomists for standard genome sequencing and annotation.</title>
        <authorList>
            <consortium name="The Broad Institute Genomics Platform"/>
            <consortium name="The Broad Institute Genome Sequencing Center for Infectious Disease"/>
            <person name="Wu L."/>
            <person name="Ma J."/>
        </authorList>
    </citation>
    <scope>NUCLEOTIDE SEQUENCE [LARGE SCALE GENOMIC DNA]</scope>
    <source>
        <strain evidence="2">KCTC 22814</strain>
    </source>
</reference>
<sequence length="378" mass="42300">MTLLRYISFFFVACLVSSCAKDDELIPEKPVARTVMVYMAANNSLAANAYANLNQMEEGFQAVDGKLVVYARIFGQQPKIYEIVHDSSPEIKSKVLKTYGDHDSSDPEMMKIIFADMKQLAAADSYAAILWSHATNWAPANLGRVGLRSFGDDNYSSMDVQQLKAALATDLDFLIFDACSMASVEVLYELRQVTPYILASPTEVLSVGMPYEQLGSLLFAADVPTSLARMAEVYVQYYQQKNGLEQSATFSLIDTRELDALAAATKQLLATYKERIPTFSRSGIQRMDLDPSSPVVAFDFQDFLDKHFIEAEQQAVTAAINRAVRYKAHTSNFLGQPINVFSGLSTYIPVREEEHLRAFYKSLAWSADAGYDNLFWWD</sequence>